<dbReference type="InterPro" id="IPR025392">
    <property type="entry name" value="DUF4124"/>
</dbReference>
<dbReference type="SUPFAM" id="SSF55486">
    <property type="entry name" value="Metalloproteases ('zincins'), catalytic domain"/>
    <property type="match status" value="1"/>
</dbReference>
<accession>A0ABV7VPM3</accession>
<proteinExistence type="predicted"/>
<reference evidence="3" key="1">
    <citation type="journal article" date="2019" name="Int. J. Syst. Evol. Microbiol.">
        <title>The Global Catalogue of Microorganisms (GCM) 10K type strain sequencing project: providing services to taxonomists for standard genome sequencing and annotation.</title>
        <authorList>
            <consortium name="The Broad Institute Genomics Platform"/>
            <consortium name="The Broad Institute Genome Sequencing Center for Infectious Disease"/>
            <person name="Wu L."/>
            <person name="Ma J."/>
        </authorList>
    </citation>
    <scope>NUCLEOTIDE SEQUENCE [LARGE SCALE GENOMIC DNA]</scope>
    <source>
        <strain evidence="3">KCTC 42424</strain>
    </source>
</reference>
<keyword evidence="3" id="KW-1185">Reference proteome</keyword>
<name>A0ABV7VPM3_9GAMM</name>
<organism evidence="2 3">
    <name type="scientific">Bacterioplanoides pacificum</name>
    <dbReference type="NCBI Taxonomy" id="1171596"/>
    <lineage>
        <taxon>Bacteria</taxon>
        <taxon>Pseudomonadati</taxon>
        <taxon>Pseudomonadota</taxon>
        <taxon>Gammaproteobacteria</taxon>
        <taxon>Oceanospirillales</taxon>
        <taxon>Oceanospirillaceae</taxon>
        <taxon>Bacterioplanoides</taxon>
    </lineage>
</organism>
<feature type="domain" description="DUF4124" evidence="1">
    <location>
        <begin position="105"/>
        <end position="127"/>
    </location>
</feature>
<evidence type="ECO:0000259" key="1">
    <source>
        <dbReference type="Pfam" id="PF13511"/>
    </source>
</evidence>
<evidence type="ECO:0000313" key="2">
    <source>
        <dbReference type="EMBL" id="MFC3679439.1"/>
    </source>
</evidence>
<evidence type="ECO:0000313" key="3">
    <source>
        <dbReference type="Proteomes" id="UP001595722"/>
    </source>
</evidence>
<dbReference type="Pfam" id="PF13511">
    <property type="entry name" value="DUF4124"/>
    <property type="match status" value="1"/>
</dbReference>
<protein>
    <submittedName>
        <fullName evidence="2">DUF4124 domain-containing protein</fullName>
    </submittedName>
</protein>
<gene>
    <name evidence="2" type="ORF">ACFOMG_04850</name>
</gene>
<dbReference type="RefSeq" id="WP_376865136.1">
    <property type="nucleotide sequence ID" value="NZ_JBHRYB010000005.1"/>
</dbReference>
<dbReference type="EMBL" id="JBHRYB010000005">
    <property type="protein sequence ID" value="MFC3679439.1"/>
    <property type="molecule type" value="Genomic_DNA"/>
</dbReference>
<dbReference type="Proteomes" id="UP001595722">
    <property type="component" value="Unassembled WGS sequence"/>
</dbReference>
<comment type="caution">
    <text evidence="2">The sequence shown here is derived from an EMBL/GenBank/DDBJ whole genome shotgun (WGS) entry which is preliminary data.</text>
</comment>
<sequence>MKIVRQTGLILLLILLVSELLWAYSAFAQRRDWLSQLPGDSLAARINPAGRWLWPQVIALLTDAALMPGAVMDSAGSLPGVHAALPQWLNATSPCIKPPTQDITAVQSAAVYRWTDDNGRVHFGDKTQRADADDLSKRYARQTQGIKLTLDYRGWDGDTSLSAALQKESQLLYRILTRYIPKAYWRQINLNLVVFASQPAFEQFKVRQGKDAGWYAYYDGNQNQAFLAAQPQQQATLRVARHEMAHAMMLGMLGSTPIWISEGMAQYLERLQWQLSSASIAADRGAFAPLAQQGEEYFRQLVTISHRDFNASQQTLHYQHAAAMVHFLLGHVEGQQWFSRTLAYFATTPCAPYQPERLFAADYPAGLDGAAQAYQQWLMAGKYRTHYY</sequence>